<dbReference type="Proteomes" id="UP000289555">
    <property type="component" value="Chromosome"/>
</dbReference>
<dbReference type="PANTHER" id="PTHR31438">
    <property type="entry name" value="LYSINE N-ACYLTRANSFERASE C17G9.06C-RELATED"/>
    <property type="match status" value="1"/>
</dbReference>
<accession>A0ABM7GEQ5</accession>
<dbReference type="Pfam" id="PF13523">
    <property type="entry name" value="Acetyltransf_8"/>
    <property type="match status" value="1"/>
</dbReference>
<name>A0ABM7GEQ5_9GAMM</name>
<dbReference type="InterPro" id="IPR019432">
    <property type="entry name" value="Acyltransferase_MbtK/IucB-like"/>
</dbReference>
<dbReference type="InterPro" id="IPR016181">
    <property type="entry name" value="Acyl_CoA_acyltransferase"/>
</dbReference>
<keyword evidence="4" id="KW-1185">Reference proteome</keyword>
<dbReference type="SUPFAM" id="SSF55729">
    <property type="entry name" value="Acyl-CoA N-acyltransferases (Nat)"/>
    <property type="match status" value="1"/>
</dbReference>
<evidence type="ECO:0000256" key="1">
    <source>
        <dbReference type="ARBA" id="ARBA00004924"/>
    </source>
</evidence>
<proteinExistence type="predicted"/>
<organism evidence="3 4">
    <name type="scientific">Vreelandella olivaria</name>
    <dbReference type="NCBI Taxonomy" id="390919"/>
    <lineage>
        <taxon>Bacteria</taxon>
        <taxon>Pseudomonadati</taxon>
        <taxon>Pseudomonadota</taxon>
        <taxon>Gammaproteobacteria</taxon>
        <taxon>Oceanospirillales</taxon>
        <taxon>Halomonadaceae</taxon>
        <taxon>Vreelandella</taxon>
    </lineage>
</organism>
<evidence type="ECO:0000313" key="4">
    <source>
        <dbReference type="Proteomes" id="UP000289555"/>
    </source>
</evidence>
<evidence type="ECO:0000259" key="2">
    <source>
        <dbReference type="SMART" id="SM01006"/>
    </source>
</evidence>
<comment type="pathway">
    <text evidence="1">Siderophore biosynthesis.</text>
</comment>
<protein>
    <recommendedName>
        <fullName evidence="2">Acyltransferase MbtK/IucB-like conserved domain-containing protein</fullName>
    </recommendedName>
</protein>
<dbReference type="EMBL" id="AP019416">
    <property type="protein sequence ID" value="BBI49045.1"/>
    <property type="molecule type" value="Genomic_DNA"/>
</dbReference>
<dbReference type="Gene3D" id="3.40.630.30">
    <property type="match status" value="1"/>
</dbReference>
<evidence type="ECO:0000313" key="3">
    <source>
        <dbReference type="EMBL" id="BBI49045.1"/>
    </source>
</evidence>
<dbReference type="SMART" id="SM01006">
    <property type="entry name" value="AlcB"/>
    <property type="match status" value="1"/>
</dbReference>
<reference evidence="4" key="1">
    <citation type="journal article" date="2019" name="Microbiol. Resour. Announc.">
        <title>Complete Genome Sequence of Halomonas olivaria, a Moderately Halophilic Bacterium Isolated from Olive Processing Effluents, Obtained by Nanopore Sequencing.</title>
        <authorList>
            <person name="Nagata S."/>
            <person name="Ii K.M."/>
            <person name="Tsukimi T."/>
            <person name="Miura M.C."/>
            <person name="Galipon J."/>
            <person name="Arakawa K."/>
        </authorList>
    </citation>
    <scope>NUCLEOTIDE SEQUENCE [LARGE SCALE GENOMIC DNA]</scope>
    <source>
        <strain evidence="4">TYRC17</strain>
    </source>
</reference>
<gene>
    <name evidence="3" type="ORF">HORIV_14660</name>
</gene>
<dbReference type="PANTHER" id="PTHR31438:SF1">
    <property type="entry name" value="LYSINE N-ACYLTRANSFERASE C17G9.06C-RELATED"/>
    <property type="match status" value="1"/>
</dbReference>
<feature type="domain" description="Acyltransferase MbtK/IucB-like conserved" evidence="2">
    <location>
        <begin position="180"/>
        <end position="226"/>
    </location>
</feature>
<sequence length="266" mass="30198">MSSSVQAQPQVHIPSASHTEASLLSRPEGCFYQVTYEITTQTLYVEGHQERLEWLVVDDNSTLMLQWSQRSAPPLQALLAAIEGAFAFHPGAVVLRLQLPTVLHPTLCANGIAVKDPHGKLWAYAELFWQLPTLWLTSSSPYPQQPIVENGKRHPRRPPRPSGTVYQRHIAWLNATLSFRVLDLELDLERFNRWMNDPVVAHFWEEQGDLQQHRERLERTLQNPSVVPLIGCIDGEPFGYFETYWARRIASALITLPMTLIAAGTC</sequence>